<name>A0A895YKC6_9ACTN</name>
<dbReference type="Gene3D" id="3.40.50.1980">
    <property type="entry name" value="Nitrogenase molybdenum iron protein domain"/>
    <property type="match status" value="2"/>
</dbReference>
<dbReference type="PROSITE" id="PS50983">
    <property type="entry name" value="FE_B12_PBP"/>
    <property type="match status" value="1"/>
</dbReference>
<dbReference type="CDD" id="cd01143">
    <property type="entry name" value="YvrC"/>
    <property type="match status" value="1"/>
</dbReference>
<gene>
    <name evidence="3" type="ORF">JQS43_01520</name>
</gene>
<dbReference type="RefSeq" id="WP_239677255.1">
    <property type="nucleotide sequence ID" value="NZ_CP070499.1"/>
</dbReference>
<reference evidence="3" key="1">
    <citation type="submission" date="2021-02" db="EMBL/GenBank/DDBJ databases">
        <title>Natrosporangium hydrolyticum gen. nov., sp. nov, a haloalkaliphilic actinobacterium from a soda solonchak soil.</title>
        <authorList>
            <person name="Sorokin D.Y."/>
            <person name="Khijniak T.V."/>
            <person name="Zakharycheva A.P."/>
            <person name="Boueva O.V."/>
            <person name="Ariskina E.V."/>
            <person name="Hahnke R.L."/>
            <person name="Bunk B."/>
            <person name="Sproer C."/>
            <person name="Schumann P."/>
            <person name="Evtushenko L.I."/>
            <person name="Kublanov I.V."/>
        </authorList>
    </citation>
    <scope>NUCLEOTIDE SEQUENCE</scope>
    <source>
        <strain evidence="3">DSM 106523</strain>
    </source>
</reference>
<accession>A0A895YKC6</accession>
<feature type="domain" description="Fe/B12 periplasmic-binding" evidence="2">
    <location>
        <begin position="52"/>
        <end position="299"/>
    </location>
</feature>
<dbReference type="PROSITE" id="PS51257">
    <property type="entry name" value="PROKAR_LIPOPROTEIN"/>
    <property type="match status" value="1"/>
</dbReference>
<evidence type="ECO:0000313" key="4">
    <source>
        <dbReference type="Proteomes" id="UP000662857"/>
    </source>
</evidence>
<dbReference type="InterPro" id="IPR002491">
    <property type="entry name" value="ABC_transptr_periplasmic_BD"/>
</dbReference>
<dbReference type="EMBL" id="CP070499">
    <property type="protein sequence ID" value="QSB15086.1"/>
    <property type="molecule type" value="Genomic_DNA"/>
</dbReference>
<dbReference type="KEGG" id="nhy:JQS43_01520"/>
<evidence type="ECO:0000256" key="1">
    <source>
        <dbReference type="ARBA" id="ARBA00008814"/>
    </source>
</evidence>
<comment type="similarity">
    <text evidence="1">Belongs to the bacterial solute-binding protein 8 family.</text>
</comment>
<evidence type="ECO:0000313" key="3">
    <source>
        <dbReference type="EMBL" id="QSB15086.1"/>
    </source>
</evidence>
<dbReference type="Proteomes" id="UP000662857">
    <property type="component" value="Chromosome"/>
</dbReference>
<dbReference type="Pfam" id="PF01497">
    <property type="entry name" value="Peripla_BP_2"/>
    <property type="match status" value="1"/>
</dbReference>
<dbReference type="PANTHER" id="PTHR30535:SF34">
    <property type="entry name" value="MOLYBDATE-BINDING PROTEIN MOLA"/>
    <property type="match status" value="1"/>
</dbReference>
<keyword evidence="4" id="KW-1185">Reference proteome</keyword>
<evidence type="ECO:0000259" key="2">
    <source>
        <dbReference type="PROSITE" id="PS50983"/>
    </source>
</evidence>
<dbReference type="SUPFAM" id="SSF53807">
    <property type="entry name" value="Helical backbone' metal receptor"/>
    <property type="match status" value="1"/>
</dbReference>
<protein>
    <submittedName>
        <fullName evidence="3">ABC transporter substrate-binding protein</fullName>
    </submittedName>
</protein>
<dbReference type="AlphaFoldDB" id="A0A895YKC6"/>
<dbReference type="InterPro" id="IPR050902">
    <property type="entry name" value="ABC_Transporter_SBP"/>
</dbReference>
<sequence length="299" mass="32143">MRFKPLLALSATTGLLLAGCGAESEPDDSPPPENENFPITLGDLTLDEQPTRIISLAPAVTEILFAIDAGDQVVAVDEFSTYPPEAPTTDLSGFTPNVEAIASYDPDLVLISYDPDGLSDGLDAIGVPTYLVPDDEQSIGGIFEQITDVGLLTGHIDQATELVDRMSDDLAELVSQVPPRDEPLTYYFEIDSERYTYTSHSWVGELLSMAQLENIADDEAAVTQLGVESIVDANPDLIFLANTAYGVDADVVTQRDGWADIEAVQAGQIVELDSDIASRWGPRIVDLLETVVDAVTQVP</sequence>
<organism evidence="3 4">
    <name type="scientific">Natronosporangium hydrolyticum</name>
    <dbReference type="NCBI Taxonomy" id="2811111"/>
    <lineage>
        <taxon>Bacteria</taxon>
        <taxon>Bacillati</taxon>
        <taxon>Actinomycetota</taxon>
        <taxon>Actinomycetes</taxon>
        <taxon>Micromonosporales</taxon>
        <taxon>Micromonosporaceae</taxon>
        <taxon>Natronosporangium</taxon>
    </lineage>
</organism>
<proteinExistence type="inferred from homology"/>
<dbReference type="PANTHER" id="PTHR30535">
    <property type="entry name" value="VITAMIN B12-BINDING PROTEIN"/>
    <property type="match status" value="1"/>
</dbReference>
<dbReference type="GO" id="GO:0071281">
    <property type="term" value="P:cellular response to iron ion"/>
    <property type="evidence" value="ECO:0007669"/>
    <property type="project" value="TreeGrafter"/>
</dbReference>